<dbReference type="EMBL" id="CM037628">
    <property type="protein sequence ID" value="KAH7997084.1"/>
    <property type="molecule type" value="Genomic_DNA"/>
</dbReference>
<dbReference type="Proteomes" id="UP000827872">
    <property type="component" value="Linkage Group LG15"/>
</dbReference>
<gene>
    <name evidence="1" type="ORF">K3G42_013211</name>
</gene>
<protein>
    <submittedName>
        <fullName evidence="1">Uncharacterized protein</fullName>
    </submittedName>
</protein>
<organism evidence="1 2">
    <name type="scientific">Sphaerodactylus townsendi</name>
    <dbReference type="NCBI Taxonomy" id="933632"/>
    <lineage>
        <taxon>Eukaryota</taxon>
        <taxon>Metazoa</taxon>
        <taxon>Chordata</taxon>
        <taxon>Craniata</taxon>
        <taxon>Vertebrata</taxon>
        <taxon>Euteleostomi</taxon>
        <taxon>Lepidosauria</taxon>
        <taxon>Squamata</taxon>
        <taxon>Bifurcata</taxon>
        <taxon>Gekkota</taxon>
        <taxon>Sphaerodactylidae</taxon>
        <taxon>Sphaerodactylus</taxon>
    </lineage>
</organism>
<keyword evidence="2" id="KW-1185">Reference proteome</keyword>
<sequence length="194" mass="22495">MKWGYDNSNRTWSSHLPIAMVDLVQPRSPSSPEQDPEAETHPGQDTFARPTVGHARMTPKISFWLLLRLAVLLAAFLLQSSEGSRYRHFQRQHVDHPRTGAANDNAYCNLMMRRRGLTRGRCKPTNTFIHSSLNTIRSVCQGRRNLCDSRQSFSMTVCRNRGRYPRCNYVGRRHNRRMRLGCRNGVPVHFDRML</sequence>
<reference evidence="1" key="1">
    <citation type="submission" date="2021-08" db="EMBL/GenBank/DDBJ databases">
        <title>The first chromosome-level gecko genome reveals the dynamic sex chromosomes of Neotropical dwarf geckos (Sphaerodactylidae: Sphaerodactylus).</title>
        <authorList>
            <person name="Pinto B.J."/>
            <person name="Keating S.E."/>
            <person name="Gamble T."/>
        </authorList>
    </citation>
    <scope>NUCLEOTIDE SEQUENCE</scope>
    <source>
        <strain evidence="1">TG3544</strain>
    </source>
</reference>
<name>A0ACB8EXG4_9SAUR</name>
<proteinExistence type="predicted"/>
<evidence type="ECO:0000313" key="1">
    <source>
        <dbReference type="EMBL" id="KAH7997084.1"/>
    </source>
</evidence>
<evidence type="ECO:0000313" key="2">
    <source>
        <dbReference type="Proteomes" id="UP000827872"/>
    </source>
</evidence>
<comment type="caution">
    <text evidence="1">The sequence shown here is derived from an EMBL/GenBank/DDBJ whole genome shotgun (WGS) entry which is preliminary data.</text>
</comment>
<accession>A0ACB8EXG4</accession>